<feature type="compositionally biased region" description="Basic and acidic residues" evidence="1">
    <location>
        <begin position="341"/>
        <end position="350"/>
    </location>
</feature>
<feature type="region of interest" description="Disordered" evidence="1">
    <location>
        <begin position="471"/>
        <end position="731"/>
    </location>
</feature>
<feature type="compositionally biased region" description="Polar residues" evidence="1">
    <location>
        <begin position="409"/>
        <end position="418"/>
    </location>
</feature>
<accession>A0A8H5FWU3</accession>
<sequence>MALFVPILRIFMLFLNVWDTYKTLKPPPTRTRNGKVEPPTIRSVTQRKRDLKGCLAVWIVWCCFSVYERILEPIISLFIPFYNEFKSLFILFLIFTRARGAEPIFLHLMRPLLRPYTKSIDNSLELFRLIGDLLFAIISFPLRPLAALLPSFFASTRHEDEIPPPYSEAEAERRTPSPYSHQGSNGHVQSFYPSDPTADMEWRQYPNLPSAYPPTPLVTLSQLPRPRPIPGHVGYDPGTAAGPYTVWVPPVPEEDDDDDDDDEENTHDTQQGFHRSLLPPRVPLHPGLGHHDGLSDESDNGAENQKILLGEITRDDSSGRSSGTEETDDMEVDADAGDEDDGRRDRRYNSDEEDDDDDSDEDSFNITLQTPRVPLSLRPSSATASRSTIRLRASARSVFEKEAEGRKTLSGSGNTSTHPLPPLEAASNSGNSQDSSPSSIESESVSISSGDDASMTLSNQDLRLASVLGPSVVPLSGLDNDDIVSDSSLGSAPGVDTSPTSHDRGGRKRSHSRSFPLDKSSLKEKERLAVGVVRPSLQQISSAESTSSSAQSASDTSDAEQGDPAADPALQRSTMVKQKRSLRSAAARVDESDVGQQDEGEVRAEVVSGTRKRRKVISLSSASGGQGGLSTASESDSVGLGSRTSSRRGRLVSVATAGQGKPATAAAAPPPPTTRTVARTRRQLPTSLSTSDAEKPAPTRYPSASTSTLIAKGKGKASATKSTTSTVPTRKRFEVTSKSMMGPSTRVDSGTLLSQSSTSTLRTTRFSAAAVAVPAAAPLASRIELSDGLDNDEYPLHVAKRRPKKPA</sequence>
<dbReference type="Proteomes" id="UP000518752">
    <property type="component" value="Unassembled WGS sequence"/>
</dbReference>
<feature type="compositionally biased region" description="Acidic residues" evidence="1">
    <location>
        <begin position="252"/>
        <end position="265"/>
    </location>
</feature>
<dbReference type="AlphaFoldDB" id="A0A8H5FWU3"/>
<gene>
    <name evidence="3" type="ORF">D9757_010474</name>
    <name evidence="2" type="ORF">D9757_013765</name>
</gene>
<feature type="compositionally biased region" description="Low complexity" evidence="1">
    <location>
        <begin position="427"/>
        <end position="454"/>
    </location>
</feature>
<evidence type="ECO:0000313" key="4">
    <source>
        <dbReference type="Proteomes" id="UP000518752"/>
    </source>
</evidence>
<dbReference type="OrthoDB" id="434647at2759"/>
<evidence type="ECO:0000313" key="3">
    <source>
        <dbReference type="EMBL" id="KAF5369597.1"/>
    </source>
</evidence>
<comment type="caution">
    <text evidence="2">The sequence shown here is derived from an EMBL/GenBank/DDBJ whole genome shotgun (WGS) entry which is preliminary data.</text>
</comment>
<dbReference type="Pfam" id="PF03134">
    <property type="entry name" value="TB2_DP1_HVA22"/>
    <property type="match status" value="1"/>
</dbReference>
<evidence type="ECO:0000313" key="2">
    <source>
        <dbReference type="EMBL" id="KAF5352106.1"/>
    </source>
</evidence>
<protein>
    <submittedName>
        <fullName evidence="2">Uncharacterized protein</fullName>
    </submittedName>
</protein>
<feature type="region of interest" description="Disordered" evidence="1">
    <location>
        <begin position="163"/>
        <end position="454"/>
    </location>
</feature>
<proteinExistence type="predicted"/>
<dbReference type="InterPro" id="IPR004345">
    <property type="entry name" value="TB2_DP1_HVA22"/>
</dbReference>
<feature type="compositionally biased region" description="Basic and acidic residues" evidence="1">
    <location>
        <begin position="398"/>
        <end position="407"/>
    </location>
</feature>
<feature type="compositionally biased region" description="Low complexity" evidence="1">
    <location>
        <begin position="618"/>
        <end position="644"/>
    </location>
</feature>
<organism evidence="2 4">
    <name type="scientific">Collybiopsis confluens</name>
    <dbReference type="NCBI Taxonomy" id="2823264"/>
    <lineage>
        <taxon>Eukaryota</taxon>
        <taxon>Fungi</taxon>
        <taxon>Dikarya</taxon>
        <taxon>Basidiomycota</taxon>
        <taxon>Agaricomycotina</taxon>
        <taxon>Agaricomycetes</taxon>
        <taxon>Agaricomycetidae</taxon>
        <taxon>Agaricales</taxon>
        <taxon>Marasmiineae</taxon>
        <taxon>Omphalotaceae</taxon>
        <taxon>Collybiopsis</taxon>
    </lineage>
</organism>
<dbReference type="EMBL" id="JAACJN010000127">
    <property type="protein sequence ID" value="KAF5369597.1"/>
    <property type="molecule type" value="Genomic_DNA"/>
</dbReference>
<reference evidence="2 4" key="1">
    <citation type="journal article" date="2020" name="ISME J.">
        <title>Uncovering the hidden diversity of litter-decomposition mechanisms in mushroom-forming fungi.</title>
        <authorList>
            <person name="Floudas D."/>
            <person name="Bentzer J."/>
            <person name="Ahren D."/>
            <person name="Johansson T."/>
            <person name="Persson P."/>
            <person name="Tunlid A."/>
        </authorList>
    </citation>
    <scope>NUCLEOTIDE SEQUENCE [LARGE SCALE GENOMIC DNA]</scope>
    <source>
        <strain evidence="2 4">CBS 406.79</strain>
    </source>
</reference>
<feature type="compositionally biased region" description="Polar residues" evidence="1">
    <location>
        <begin position="378"/>
        <end position="388"/>
    </location>
</feature>
<evidence type="ECO:0000256" key="1">
    <source>
        <dbReference type="SAM" id="MobiDB-lite"/>
    </source>
</evidence>
<feature type="compositionally biased region" description="Acidic residues" evidence="1">
    <location>
        <begin position="325"/>
        <end position="340"/>
    </location>
</feature>
<feature type="compositionally biased region" description="Polar residues" evidence="1">
    <location>
        <begin position="177"/>
        <end position="192"/>
    </location>
</feature>
<feature type="compositionally biased region" description="Low complexity" evidence="1">
    <location>
        <begin position="716"/>
        <end position="726"/>
    </location>
</feature>
<name>A0A8H5FWU3_9AGAR</name>
<feature type="compositionally biased region" description="Acidic residues" evidence="1">
    <location>
        <begin position="351"/>
        <end position="363"/>
    </location>
</feature>
<keyword evidence="4" id="KW-1185">Reference proteome</keyword>
<feature type="compositionally biased region" description="Basic residues" evidence="1">
    <location>
        <begin position="798"/>
        <end position="807"/>
    </location>
</feature>
<feature type="region of interest" description="Disordered" evidence="1">
    <location>
        <begin position="787"/>
        <end position="807"/>
    </location>
</feature>
<dbReference type="EMBL" id="JAACJN010000280">
    <property type="protein sequence ID" value="KAF5352106.1"/>
    <property type="molecule type" value="Genomic_DNA"/>
</dbReference>
<feature type="compositionally biased region" description="Low complexity" evidence="1">
    <location>
        <begin position="541"/>
        <end position="556"/>
    </location>
</feature>